<comment type="caution">
    <text evidence="5">The sequence shown here is derived from an EMBL/GenBank/DDBJ whole genome shotgun (WGS) entry which is preliminary data.</text>
</comment>
<gene>
    <name evidence="5" type="ORF">M2272_002708</name>
</gene>
<dbReference type="InterPro" id="IPR000120">
    <property type="entry name" value="Amidase"/>
</dbReference>
<protein>
    <recommendedName>
        <fullName evidence="3">amidase</fullName>
        <ecNumber evidence="3">3.5.1.4</ecNumber>
    </recommendedName>
</protein>
<evidence type="ECO:0000313" key="6">
    <source>
        <dbReference type="Proteomes" id="UP001160130"/>
    </source>
</evidence>
<dbReference type="InterPro" id="IPR036928">
    <property type="entry name" value="AS_sf"/>
</dbReference>
<dbReference type="Pfam" id="PF01425">
    <property type="entry name" value="Amidase"/>
    <property type="match status" value="1"/>
</dbReference>
<dbReference type="Proteomes" id="UP001160130">
    <property type="component" value="Unassembled WGS sequence"/>
</dbReference>
<reference evidence="5 6" key="1">
    <citation type="submission" date="2023-04" db="EMBL/GenBank/DDBJ databases">
        <title>Forest soil microbial communities from Buena Vista Peninsula, Colon Province, Panama.</title>
        <authorList>
            <person name="Bouskill N."/>
        </authorList>
    </citation>
    <scope>NUCLEOTIDE SEQUENCE [LARGE SCALE GENOMIC DNA]</scope>
    <source>
        <strain evidence="5 6">AC80</strain>
    </source>
</reference>
<organism evidence="5 6">
    <name type="scientific">Mycolicibacterium frederiksbergense</name>
    <dbReference type="NCBI Taxonomy" id="117567"/>
    <lineage>
        <taxon>Bacteria</taxon>
        <taxon>Bacillati</taxon>
        <taxon>Actinomycetota</taxon>
        <taxon>Actinomycetes</taxon>
        <taxon>Mycobacteriales</taxon>
        <taxon>Mycobacteriaceae</taxon>
        <taxon>Mycolicibacterium</taxon>
    </lineage>
</organism>
<dbReference type="PANTHER" id="PTHR11895:SF7">
    <property type="entry name" value="GLUTAMYL-TRNA(GLN) AMIDOTRANSFERASE SUBUNIT A, MITOCHONDRIAL"/>
    <property type="match status" value="1"/>
</dbReference>
<keyword evidence="5" id="KW-0378">Hydrolase</keyword>
<keyword evidence="6" id="KW-1185">Reference proteome</keyword>
<feature type="domain" description="Amidase" evidence="4">
    <location>
        <begin position="19"/>
        <end position="454"/>
    </location>
</feature>
<comment type="similarity">
    <text evidence="2">Belongs to the amidase family.</text>
</comment>
<accession>A0ABT6KZK6</accession>
<dbReference type="InterPro" id="IPR023631">
    <property type="entry name" value="Amidase_dom"/>
</dbReference>
<dbReference type="Gene3D" id="3.90.1300.10">
    <property type="entry name" value="Amidase signature (AS) domain"/>
    <property type="match status" value="1"/>
</dbReference>
<dbReference type="EC" id="3.5.1.4" evidence="3"/>
<dbReference type="GO" id="GO:0004040">
    <property type="term" value="F:amidase activity"/>
    <property type="evidence" value="ECO:0007669"/>
    <property type="project" value="UniProtKB-EC"/>
</dbReference>
<dbReference type="RefSeq" id="WP_280832649.1">
    <property type="nucleotide sequence ID" value="NZ_JARXVE010000003.1"/>
</dbReference>
<evidence type="ECO:0000256" key="1">
    <source>
        <dbReference type="ARBA" id="ARBA00001311"/>
    </source>
</evidence>
<evidence type="ECO:0000256" key="2">
    <source>
        <dbReference type="ARBA" id="ARBA00009199"/>
    </source>
</evidence>
<name>A0ABT6KZK6_9MYCO</name>
<evidence type="ECO:0000256" key="3">
    <source>
        <dbReference type="ARBA" id="ARBA00012922"/>
    </source>
</evidence>
<evidence type="ECO:0000259" key="4">
    <source>
        <dbReference type="Pfam" id="PF01425"/>
    </source>
</evidence>
<proteinExistence type="inferred from homology"/>
<comment type="catalytic activity">
    <reaction evidence="1">
        <text>a monocarboxylic acid amide + H2O = a monocarboxylate + NH4(+)</text>
        <dbReference type="Rhea" id="RHEA:12020"/>
        <dbReference type="ChEBI" id="CHEBI:15377"/>
        <dbReference type="ChEBI" id="CHEBI:28938"/>
        <dbReference type="ChEBI" id="CHEBI:35757"/>
        <dbReference type="ChEBI" id="CHEBI:83628"/>
        <dbReference type="EC" id="3.5.1.4"/>
    </reaction>
</comment>
<dbReference type="SUPFAM" id="SSF75304">
    <property type="entry name" value="Amidase signature (AS) enzymes"/>
    <property type="match status" value="1"/>
</dbReference>
<sequence length="476" mass="50310">MDAIDTANAIRSGAMSASEAVEAAIRRQTAVEPRLHAFVWTGFEKALKEASDFQPGPARPLGGVPMAIKDLGGMAQGEPMFLGTKVLRDHPTLMTSDSNAIAALRRGGAISIGRTSGPELASGNCPGDSATDAFGPTCNPWNPQYTVAGSSGGSAAAVAAGVVPIAHGSDGGGSIRIPASVNGLVGLKVSRGRISSGPGYGHYVEGLACDGVLTRTVRDTAAAVDVMQGWAPGDPYCAPPMTEPLVDVLTTEPARLRIGVCLSNELGPLDPECATAVSSIADLLDTLGHEVVESHPSPYFDHGIIECWSLIFATVLGFSVPRLERVLGRELRESDVEAGTWVDYQRFLAMTYQEHTAIVGYINQFARSMAPWWHADGGYDLLLTPTLARTPPKLGDLTREPADRVGRFLDTFAFTAQFNFTGQPAISLPLSMSAAGLPIGVQFAARYGAEATLLQLAAQLERSAPWRERRPPIFAD</sequence>
<evidence type="ECO:0000313" key="5">
    <source>
        <dbReference type="EMBL" id="MDH6196068.1"/>
    </source>
</evidence>
<dbReference type="PANTHER" id="PTHR11895">
    <property type="entry name" value="TRANSAMIDASE"/>
    <property type="match status" value="1"/>
</dbReference>
<dbReference type="EMBL" id="JARXVE010000003">
    <property type="protein sequence ID" value="MDH6196068.1"/>
    <property type="molecule type" value="Genomic_DNA"/>
</dbReference>